<dbReference type="Pfam" id="PF00115">
    <property type="entry name" value="COX1"/>
    <property type="match status" value="1"/>
</dbReference>
<dbReference type="Proteomes" id="UP001597102">
    <property type="component" value="Unassembled WGS sequence"/>
</dbReference>
<dbReference type="PANTHER" id="PTHR10422">
    <property type="entry name" value="CYTOCHROME C OXIDASE SUBUNIT 1"/>
    <property type="match status" value="1"/>
</dbReference>
<keyword evidence="4" id="KW-1003">Cell membrane</keyword>
<keyword evidence="7 14" id="KW-0812">Transmembrane</keyword>
<evidence type="ECO:0000256" key="9">
    <source>
        <dbReference type="ARBA" id="ARBA00022982"/>
    </source>
</evidence>
<keyword evidence="8" id="KW-0479">Metal-binding</keyword>
<evidence type="ECO:0000259" key="17">
    <source>
        <dbReference type="PROSITE" id="PS50855"/>
    </source>
</evidence>
<feature type="transmembrane region" description="Helical" evidence="16">
    <location>
        <begin position="190"/>
        <end position="214"/>
    </location>
</feature>
<evidence type="ECO:0000256" key="14">
    <source>
        <dbReference type="RuleBase" id="RU000370"/>
    </source>
</evidence>
<feature type="transmembrane region" description="Helical" evidence="16">
    <location>
        <begin position="347"/>
        <end position="369"/>
    </location>
</feature>
<evidence type="ECO:0000256" key="3">
    <source>
        <dbReference type="ARBA" id="ARBA00022448"/>
    </source>
</evidence>
<feature type="transmembrane region" description="Helical" evidence="16">
    <location>
        <begin position="416"/>
        <end position="440"/>
    </location>
</feature>
<dbReference type="Gene3D" id="1.20.210.10">
    <property type="entry name" value="Cytochrome c oxidase-like, subunit I domain"/>
    <property type="match status" value="1"/>
</dbReference>
<evidence type="ECO:0000313" key="18">
    <source>
        <dbReference type="EMBL" id="MFD0986340.1"/>
    </source>
</evidence>
<gene>
    <name evidence="18" type="ORF">ACFQ2F_04445</name>
</gene>
<evidence type="ECO:0000256" key="2">
    <source>
        <dbReference type="ARBA" id="ARBA00009578"/>
    </source>
</evidence>
<evidence type="ECO:0000256" key="12">
    <source>
        <dbReference type="ARBA" id="ARBA00023008"/>
    </source>
</evidence>
<feature type="domain" description="Cytochrome oxidase subunit I profile" evidence="17">
    <location>
        <begin position="50"/>
        <end position="560"/>
    </location>
</feature>
<feature type="transmembrane region" description="Helical" evidence="16">
    <location>
        <begin position="139"/>
        <end position="163"/>
    </location>
</feature>
<dbReference type="SUPFAM" id="SSF81442">
    <property type="entry name" value="Cytochrome c oxidase subunit I-like"/>
    <property type="match status" value="1"/>
</dbReference>
<feature type="transmembrane region" description="Helical" evidence="16">
    <location>
        <begin position="61"/>
        <end position="83"/>
    </location>
</feature>
<evidence type="ECO:0000256" key="7">
    <source>
        <dbReference type="ARBA" id="ARBA00022692"/>
    </source>
</evidence>
<dbReference type="PANTHER" id="PTHR10422:SF35">
    <property type="entry name" value="CYTOCHROME BO(3) UBIQUINOL OXIDASE SUBUNIT 1"/>
    <property type="match status" value="1"/>
</dbReference>
<keyword evidence="11" id="KW-0408">Iron</keyword>
<keyword evidence="5 14" id="KW-0349">Heme</keyword>
<evidence type="ECO:0000256" key="8">
    <source>
        <dbReference type="ARBA" id="ARBA00022723"/>
    </source>
</evidence>
<sequence length="681" mass="75761">MDFFGRLTIDSLPFYSAIAASGAGVTVLGGLSVVALVTYLGAWKTLFGEWLTSLDHKKIGIMYVVVALVMLMRGFIDAAMMRSQQAIAFNSDGYLPPSHFDQIFSSHGTIMIFFMAMPFLSGLINFVMPQQIGSRDVAFPFMNAVSLWLTAAGAGLVLISLVIGKFSTAGWTGYPPYSGSEYTPGVGVDYWLWAVLVSGVGSTMSGINFLVTILKRRAPGMTMFRLPLFTWTVFVAAVLMIFAFPALTVACVMLALDRTLDFHFFTNGDGGNMMNYINLFWLWGHPEVYILILPAFGVFSEVVAVFSQKRLFGYISLVLATMAIGILSFTVWLHHFFTMGSSETVNSFFGIMTTIIAVPTGVKVFDWLLTMFRGRLIFKPPMLYTLGFLVTFVIGGLSGVLLAMPPVDYLMHNTTFLIAHFHNMIIPGVLFGYLAGYMFWFPKAFGFKLNEWWGAASFWCWIIGFYLAFMPLYVLGLMGMPRRMEHYDIASWQPHLIVAAIGAFIIFLGIVCLGVQLWVSVRDRRSALDLTGDPWNARSLEWQTSSPPAPYNFAVLPKVQAIDAFWDMKERGVAYEKPASYKPITMPKNTLIPLMIGGTAFVFGFAMVWWIWWLAIASFAFIGALIIVRSFDDDPDFTMPASTVQAIEDRRYEELAKAPRNEMADDPGYAGDPGALPEGAR</sequence>
<reference evidence="19" key="1">
    <citation type="journal article" date="2019" name="Int. J. Syst. Evol. Microbiol.">
        <title>The Global Catalogue of Microorganisms (GCM) 10K type strain sequencing project: providing services to taxonomists for standard genome sequencing and annotation.</title>
        <authorList>
            <consortium name="The Broad Institute Genomics Platform"/>
            <consortium name="The Broad Institute Genome Sequencing Center for Infectious Disease"/>
            <person name="Wu L."/>
            <person name="Ma J."/>
        </authorList>
    </citation>
    <scope>NUCLEOTIDE SEQUENCE [LARGE SCALE GENOMIC DNA]</scope>
    <source>
        <strain evidence="19">CCUG 61697</strain>
    </source>
</reference>
<evidence type="ECO:0000256" key="15">
    <source>
        <dbReference type="SAM" id="MobiDB-lite"/>
    </source>
</evidence>
<evidence type="ECO:0000256" key="13">
    <source>
        <dbReference type="ARBA" id="ARBA00023136"/>
    </source>
</evidence>
<keyword evidence="12" id="KW-0186">Copper</keyword>
<dbReference type="PROSITE" id="PS00077">
    <property type="entry name" value="COX1_CUB"/>
    <property type="match status" value="1"/>
</dbReference>
<keyword evidence="19" id="KW-1185">Reference proteome</keyword>
<keyword evidence="9 14" id="KW-0249">Electron transport</keyword>
<keyword evidence="13 16" id="KW-0472">Membrane</keyword>
<feature type="transmembrane region" description="Helical" evidence="16">
    <location>
        <begin position="12"/>
        <end position="40"/>
    </location>
</feature>
<dbReference type="InterPro" id="IPR023615">
    <property type="entry name" value="Cyt_c_Oxase_su1_BS"/>
</dbReference>
<dbReference type="PRINTS" id="PR01165">
    <property type="entry name" value="CYCOXIDASEI"/>
</dbReference>
<keyword evidence="6 14" id="KW-0679">Respiratory chain</keyword>
<dbReference type="RefSeq" id="WP_379086287.1">
    <property type="nucleotide sequence ID" value="NZ_JBHTJO010000001.1"/>
</dbReference>
<keyword evidence="10 16" id="KW-1133">Transmembrane helix</keyword>
<feature type="transmembrane region" description="Helical" evidence="16">
    <location>
        <begin position="381"/>
        <end position="404"/>
    </location>
</feature>
<feature type="region of interest" description="Disordered" evidence="15">
    <location>
        <begin position="658"/>
        <end position="681"/>
    </location>
</feature>
<dbReference type="InterPro" id="IPR000883">
    <property type="entry name" value="Cyt_C_Oxase_1"/>
</dbReference>
<feature type="transmembrane region" description="Helical" evidence="16">
    <location>
        <begin position="311"/>
        <end position="335"/>
    </location>
</feature>
<organism evidence="18 19">
    <name type="scientific">Methyloligella solikamskensis</name>
    <dbReference type="NCBI Taxonomy" id="1177756"/>
    <lineage>
        <taxon>Bacteria</taxon>
        <taxon>Pseudomonadati</taxon>
        <taxon>Pseudomonadota</taxon>
        <taxon>Alphaproteobacteria</taxon>
        <taxon>Hyphomicrobiales</taxon>
        <taxon>Hyphomicrobiaceae</taxon>
        <taxon>Methyloligella</taxon>
    </lineage>
</organism>
<proteinExistence type="inferred from homology"/>
<evidence type="ECO:0000313" key="19">
    <source>
        <dbReference type="Proteomes" id="UP001597102"/>
    </source>
</evidence>
<evidence type="ECO:0000256" key="10">
    <source>
        <dbReference type="ARBA" id="ARBA00022989"/>
    </source>
</evidence>
<feature type="transmembrane region" description="Helical" evidence="16">
    <location>
        <begin position="103"/>
        <end position="127"/>
    </location>
</feature>
<comment type="similarity">
    <text evidence="2 14">Belongs to the heme-copper respiratory oxidase family.</text>
</comment>
<evidence type="ECO:0000256" key="5">
    <source>
        <dbReference type="ARBA" id="ARBA00022617"/>
    </source>
</evidence>
<feature type="transmembrane region" description="Helical" evidence="16">
    <location>
        <begin position="496"/>
        <end position="519"/>
    </location>
</feature>
<dbReference type="InterPro" id="IPR023616">
    <property type="entry name" value="Cyt_c_oxase-like_su1_dom"/>
</dbReference>
<evidence type="ECO:0000256" key="11">
    <source>
        <dbReference type="ARBA" id="ARBA00023004"/>
    </source>
</evidence>
<feature type="transmembrane region" description="Helical" evidence="16">
    <location>
        <begin position="452"/>
        <end position="476"/>
    </location>
</feature>
<accession>A0ABW3J7D3</accession>
<feature type="transmembrane region" description="Helical" evidence="16">
    <location>
        <begin position="226"/>
        <end position="256"/>
    </location>
</feature>
<dbReference type="EMBL" id="JBHTJO010000001">
    <property type="protein sequence ID" value="MFD0986340.1"/>
    <property type="molecule type" value="Genomic_DNA"/>
</dbReference>
<evidence type="ECO:0000256" key="4">
    <source>
        <dbReference type="ARBA" id="ARBA00022475"/>
    </source>
</evidence>
<protein>
    <submittedName>
        <fullName evidence="18">Cbb3-type cytochrome c oxidase subunit I</fullName>
    </submittedName>
</protein>
<dbReference type="CDD" id="cd01662">
    <property type="entry name" value="Ubiquinol_Oxidase_I"/>
    <property type="match status" value="1"/>
</dbReference>
<evidence type="ECO:0000256" key="6">
    <source>
        <dbReference type="ARBA" id="ARBA00022660"/>
    </source>
</evidence>
<name>A0ABW3J7D3_9HYPH</name>
<feature type="transmembrane region" description="Helical" evidence="16">
    <location>
        <begin position="590"/>
        <end position="606"/>
    </location>
</feature>
<comment type="subcellular location">
    <subcellularLocation>
        <location evidence="1">Cell membrane</location>
        <topology evidence="1">Multi-pass membrane protein</topology>
    </subcellularLocation>
</comment>
<dbReference type="InterPro" id="IPR036927">
    <property type="entry name" value="Cyt_c_oxase-like_su1_sf"/>
</dbReference>
<dbReference type="PROSITE" id="PS50855">
    <property type="entry name" value="COX1"/>
    <property type="match status" value="1"/>
</dbReference>
<feature type="transmembrane region" description="Helical" evidence="16">
    <location>
        <begin position="276"/>
        <end position="299"/>
    </location>
</feature>
<evidence type="ECO:0000256" key="16">
    <source>
        <dbReference type="SAM" id="Phobius"/>
    </source>
</evidence>
<comment type="caution">
    <text evidence="18">The sequence shown here is derived from an EMBL/GenBank/DDBJ whole genome shotgun (WGS) entry which is preliminary data.</text>
</comment>
<evidence type="ECO:0000256" key="1">
    <source>
        <dbReference type="ARBA" id="ARBA00004651"/>
    </source>
</evidence>
<keyword evidence="3 14" id="KW-0813">Transport</keyword>